<evidence type="ECO:0000313" key="4">
    <source>
        <dbReference type="Proteomes" id="UP000004915"/>
    </source>
</evidence>
<feature type="transmembrane region" description="Helical" evidence="1">
    <location>
        <begin position="61"/>
        <end position="80"/>
    </location>
</feature>
<keyword evidence="1" id="KW-0472">Membrane</keyword>
<dbReference type="Gene3D" id="3.30.70.270">
    <property type="match status" value="1"/>
</dbReference>
<reference evidence="3 4" key="1">
    <citation type="submission" date="2011-11" db="EMBL/GenBank/DDBJ databases">
        <authorList>
            <consortium name="Tuberculosis Structural Genomics Consortium"/>
            <person name="Ioerger T.R."/>
        </authorList>
    </citation>
    <scope>NUCLEOTIDE SEQUENCE [LARGE SCALE GENOMIC DNA]</scope>
    <source>
        <strain evidence="4">ATCC 19527 / DSM 44167 / CIP 105390 / JCM 6362 / NCTC 10409 / 316</strain>
    </source>
</reference>
<dbReference type="GO" id="GO:0052621">
    <property type="term" value="F:diguanylate cyclase activity"/>
    <property type="evidence" value="ECO:0007669"/>
    <property type="project" value="TreeGrafter"/>
</dbReference>
<dbReference type="EMBL" id="AGVE01000001">
    <property type="protein sequence ID" value="EHI14969.1"/>
    <property type="molecule type" value="Genomic_DNA"/>
</dbReference>
<dbReference type="Proteomes" id="UP000004915">
    <property type="component" value="Unassembled WGS sequence"/>
</dbReference>
<dbReference type="Pfam" id="PF00990">
    <property type="entry name" value="GGDEF"/>
    <property type="match status" value="1"/>
</dbReference>
<dbReference type="InterPro" id="IPR029787">
    <property type="entry name" value="Nucleotide_cyclase"/>
</dbReference>
<organism evidence="3 4">
    <name type="scientific">Mycolicibacterium thermoresistibile (strain ATCC 19527 / DSM 44167 / CIP 105390 / JCM 6362 / NCTC 10409 / 316)</name>
    <name type="common">Mycobacterium thermoresistibile</name>
    <dbReference type="NCBI Taxonomy" id="1078020"/>
    <lineage>
        <taxon>Bacteria</taxon>
        <taxon>Bacillati</taxon>
        <taxon>Actinomycetota</taxon>
        <taxon>Actinomycetes</taxon>
        <taxon>Mycobacteriales</taxon>
        <taxon>Mycobacteriaceae</taxon>
        <taxon>Mycolicibacterium</taxon>
    </lineage>
</organism>
<accession>G7CAT9</accession>
<keyword evidence="1" id="KW-1133">Transmembrane helix</keyword>
<dbReference type="NCBIfam" id="TIGR00254">
    <property type="entry name" value="GGDEF"/>
    <property type="match status" value="1"/>
</dbReference>
<evidence type="ECO:0000256" key="1">
    <source>
        <dbReference type="SAM" id="Phobius"/>
    </source>
</evidence>
<keyword evidence="1" id="KW-0812">Transmembrane</keyword>
<dbReference type="GO" id="GO:0005886">
    <property type="term" value="C:plasma membrane"/>
    <property type="evidence" value="ECO:0007669"/>
    <property type="project" value="TreeGrafter"/>
</dbReference>
<dbReference type="PATRIC" id="fig|1078020.3.peg.82"/>
<feature type="transmembrane region" description="Helical" evidence="1">
    <location>
        <begin position="34"/>
        <end position="55"/>
    </location>
</feature>
<dbReference type="SMART" id="SM00267">
    <property type="entry name" value="GGDEF"/>
    <property type="match status" value="1"/>
</dbReference>
<evidence type="ECO:0000259" key="2">
    <source>
        <dbReference type="PROSITE" id="PS50887"/>
    </source>
</evidence>
<keyword evidence="4" id="KW-1185">Reference proteome</keyword>
<dbReference type="InterPro" id="IPR043128">
    <property type="entry name" value="Rev_trsase/Diguanyl_cyclase"/>
</dbReference>
<dbReference type="eggNOG" id="COG2199">
    <property type="taxonomic scope" value="Bacteria"/>
</dbReference>
<gene>
    <name evidence="3" type="ORF">KEK_00405</name>
</gene>
<feature type="transmembrane region" description="Helical" evidence="1">
    <location>
        <begin position="136"/>
        <end position="153"/>
    </location>
</feature>
<dbReference type="PROSITE" id="PS50887">
    <property type="entry name" value="GGDEF"/>
    <property type="match status" value="1"/>
</dbReference>
<evidence type="ECO:0000313" key="3">
    <source>
        <dbReference type="EMBL" id="EHI14969.1"/>
    </source>
</evidence>
<dbReference type="GO" id="GO:1902201">
    <property type="term" value="P:negative regulation of bacterial-type flagellum-dependent cell motility"/>
    <property type="evidence" value="ECO:0007669"/>
    <property type="project" value="TreeGrafter"/>
</dbReference>
<dbReference type="SUPFAM" id="SSF55073">
    <property type="entry name" value="Nucleotide cyclase"/>
    <property type="match status" value="1"/>
</dbReference>
<dbReference type="InterPro" id="IPR050469">
    <property type="entry name" value="Diguanylate_Cyclase"/>
</dbReference>
<dbReference type="InterPro" id="IPR000160">
    <property type="entry name" value="GGDEF_dom"/>
</dbReference>
<feature type="transmembrane region" description="Helical" evidence="1">
    <location>
        <begin position="114"/>
        <end position="131"/>
    </location>
</feature>
<feature type="transmembrane region" description="Helical" evidence="1">
    <location>
        <begin position="159"/>
        <end position="186"/>
    </location>
</feature>
<proteinExistence type="predicted"/>
<dbReference type="GO" id="GO:0043709">
    <property type="term" value="P:cell adhesion involved in single-species biofilm formation"/>
    <property type="evidence" value="ECO:0007669"/>
    <property type="project" value="TreeGrafter"/>
</dbReference>
<comment type="caution">
    <text evidence="3">The sequence shown here is derived from an EMBL/GenBank/DDBJ whole genome shotgun (WGS) entry which is preliminary data.</text>
</comment>
<feature type="domain" description="GGDEF" evidence="2">
    <location>
        <begin position="226"/>
        <end position="358"/>
    </location>
</feature>
<dbReference type="PANTHER" id="PTHR45138:SF9">
    <property type="entry name" value="DIGUANYLATE CYCLASE DGCM-RELATED"/>
    <property type="match status" value="1"/>
</dbReference>
<dbReference type="RefSeq" id="WP_003923492.1">
    <property type="nucleotide sequence ID" value="NZ_AGVE01000001.1"/>
</dbReference>
<protein>
    <submittedName>
        <fullName evidence="3">Diguanylate cyclase</fullName>
    </submittedName>
</protein>
<name>G7CAT9_MYCT3</name>
<dbReference type="PANTHER" id="PTHR45138">
    <property type="entry name" value="REGULATORY COMPONENTS OF SENSORY TRANSDUCTION SYSTEM"/>
    <property type="match status" value="1"/>
</dbReference>
<sequence length="377" mass="40869">MLKALRRTWRKPDHYYWFTSFLAARRARTSTCRFIASITLILGLMPMVMLAGPAGPQSMPGRLIAVAVTVTALVITLIWLRDRWPSRNQSRVVSLAAGLAIAVFAFTLPDPSAGLVWTAAFAVLAGYVALFHSARYATFTVLFAAITAGVLSFELAKTAGVAAAVCGFVFITVVTFAVVCACNLLVGLLDVDVLDADIEPLTGLLNRDAFYRSAGHLISRSRDDDRQLVIALINIDNLRLLRDTQGQAAADRARVAIGQTLRENTRHNAFVAHLGQDEFLIADTFSSTDSFPLVERVRGAIATTPPRLTASIGVVSTPMRGLAVCPPETLLDELIAVASATMYEARRAGGNQARYRKYPNPTAVTEAHYPEQAADDF</sequence>
<dbReference type="CDD" id="cd01949">
    <property type="entry name" value="GGDEF"/>
    <property type="match status" value="1"/>
</dbReference>
<dbReference type="AlphaFoldDB" id="G7CAT9"/>
<feature type="transmembrane region" description="Helical" evidence="1">
    <location>
        <begin position="92"/>
        <end position="108"/>
    </location>
</feature>